<keyword evidence="1" id="KW-0540">Nuclease</keyword>
<dbReference type="Proteomes" id="UP000712570">
    <property type="component" value="Unassembled WGS sequence"/>
</dbReference>
<organism evidence="1 2">
    <name type="scientific">Iodobacter violaceini</name>
    <dbReference type="NCBI Taxonomy" id="3044271"/>
    <lineage>
        <taxon>Bacteria</taxon>
        <taxon>Pseudomonadati</taxon>
        <taxon>Pseudomonadota</taxon>
        <taxon>Betaproteobacteria</taxon>
        <taxon>Neisseriales</taxon>
        <taxon>Chitinibacteraceae</taxon>
        <taxon>Iodobacter</taxon>
    </lineage>
</organism>
<accession>A0ABX0KQZ7</accession>
<dbReference type="GO" id="GO:0004519">
    <property type="term" value="F:endonuclease activity"/>
    <property type="evidence" value="ECO:0007669"/>
    <property type="project" value="UniProtKB-KW"/>
</dbReference>
<dbReference type="EMBL" id="JAAOLX010000001">
    <property type="protein sequence ID" value="NHQ84862.1"/>
    <property type="molecule type" value="Genomic_DNA"/>
</dbReference>
<comment type="caution">
    <text evidence="1">The sequence shown here is derived from an EMBL/GenBank/DDBJ whole genome shotgun (WGS) entry which is preliminary data.</text>
</comment>
<dbReference type="Pfam" id="PF10117">
    <property type="entry name" value="McrBC"/>
    <property type="match status" value="1"/>
</dbReference>
<evidence type="ECO:0000313" key="1">
    <source>
        <dbReference type="EMBL" id="NHQ84862.1"/>
    </source>
</evidence>
<name>A0ABX0KQZ7_9NEIS</name>
<keyword evidence="1" id="KW-0255">Endonuclease</keyword>
<dbReference type="InterPro" id="IPR019292">
    <property type="entry name" value="McrC"/>
</dbReference>
<proteinExistence type="predicted"/>
<protein>
    <submittedName>
        <fullName evidence="1">Restriction endonuclease</fullName>
    </submittedName>
</protein>
<dbReference type="PANTHER" id="PTHR38733:SF1">
    <property type="entry name" value="TYPE IV METHYL-DIRECTED RESTRICTION ENZYME ECOKMCRBC"/>
    <property type="match status" value="1"/>
</dbReference>
<reference evidence="1 2" key="1">
    <citation type="submission" date="2020-03" db="EMBL/GenBank/DDBJ databases">
        <title>Draft genome sequence of environmentally isolated violet-colored cultures.</title>
        <authorList>
            <person name="Wilson H.S."/>
        </authorList>
    </citation>
    <scope>NUCLEOTIDE SEQUENCE [LARGE SCALE GENOMIC DNA]</scope>
    <source>
        <strain evidence="1 2">HSC-16F04</strain>
    </source>
</reference>
<keyword evidence="1" id="KW-0378">Hydrolase</keyword>
<gene>
    <name evidence="1" type="ORF">HA050_01885</name>
</gene>
<dbReference type="RefSeq" id="WP_166821337.1">
    <property type="nucleotide sequence ID" value="NZ_JAAOLX010000001.1"/>
</dbReference>
<dbReference type="PANTHER" id="PTHR38733">
    <property type="entry name" value="PROTEIN MCRC"/>
    <property type="match status" value="1"/>
</dbReference>
<evidence type="ECO:0000313" key="2">
    <source>
        <dbReference type="Proteomes" id="UP000712570"/>
    </source>
</evidence>
<keyword evidence="2" id="KW-1185">Reference proteome</keyword>
<sequence>MLTNLKPVYGFEVFKYINGRTLSAQQYVGTFQLGVHTIEVLPKIDGQTKDVRRNLVAMLSVVHDLDISEGEAARLAKQNHGILEILIRIFCDKLFLQIHRGLIHRYEAKEDNLSVLRGRLGIAEQVRLNAGNPERLYCHFDEFQDDNPLNQILKACIKFLLKVARDIRNQQLLAELMLVFQSVREVHKYSLPWVKVQFDRLSDRYKPCFHLAELFLKGIPPDVTGGQVHGFSLFFDMNQLFEKYIGRIARKVLMPIGYDVILQGPQKHLAFDLHKKNSVFAMKPDIVGLHAGAVAWILDTKWKPLSLQKSKEGVQQDDLYQMYAYAHCYDTKDVVLLYPHHSELNGEAGIRSLFALNPWIRGAVEDFKRVKVATIDLTVLGTVPEQLKRIILSGASAAASTA</sequence>